<evidence type="ECO:0000256" key="4">
    <source>
        <dbReference type="ARBA" id="ARBA00022801"/>
    </source>
</evidence>
<dbReference type="InterPro" id="IPR045090">
    <property type="entry name" value="Pept_M3A_M3B"/>
</dbReference>
<evidence type="ECO:0000256" key="1">
    <source>
        <dbReference type="ARBA" id="ARBA00006040"/>
    </source>
</evidence>
<dbReference type="InterPro" id="IPR024080">
    <property type="entry name" value="Neurolysin/TOP_N"/>
</dbReference>
<protein>
    <recommendedName>
        <fullName evidence="8">Peptidase M3A/M3B catalytic domain-containing protein</fullName>
    </recommendedName>
</protein>
<dbReference type="GO" id="GO:0006508">
    <property type="term" value="P:proteolysis"/>
    <property type="evidence" value="ECO:0007669"/>
    <property type="project" value="UniProtKB-KW"/>
</dbReference>
<dbReference type="PANTHER" id="PTHR11804">
    <property type="entry name" value="PROTEASE M3 THIMET OLIGOPEPTIDASE-RELATED"/>
    <property type="match status" value="1"/>
</dbReference>
<comment type="cofactor">
    <cofactor evidence="7">
        <name>Zn(2+)</name>
        <dbReference type="ChEBI" id="CHEBI:29105"/>
    </cofactor>
    <text evidence="7">Binds 1 zinc ion.</text>
</comment>
<organism evidence="9 10">
    <name type="scientific">Conoideocrella luteorostrata</name>
    <dbReference type="NCBI Taxonomy" id="1105319"/>
    <lineage>
        <taxon>Eukaryota</taxon>
        <taxon>Fungi</taxon>
        <taxon>Dikarya</taxon>
        <taxon>Ascomycota</taxon>
        <taxon>Pezizomycotina</taxon>
        <taxon>Sordariomycetes</taxon>
        <taxon>Hypocreomycetidae</taxon>
        <taxon>Hypocreales</taxon>
        <taxon>Clavicipitaceae</taxon>
        <taxon>Conoideocrella</taxon>
    </lineage>
</organism>
<dbReference type="GO" id="GO:0046872">
    <property type="term" value="F:metal ion binding"/>
    <property type="evidence" value="ECO:0007669"/>
    <property type="project" value="UniProtKB-UniRule"/>
</dbReference>
<proteinExistence type="inferred from homology"/>
<dbReference type="GO" id="GO:0006518">
    <property type="term" value="P:peptide metabolic process"/>
    <property type="evidence" value="ECO:0007669"/>
    <property type="project" value="TreeGrafter"/>
</dbReference>
<keyword evidence="2 7" id="KW-0645">Protease</keyword>
<dbReference type="Pfam" id="PF01432">
    <property type="entry name" value="Peptidase_M3"/>
    <property type="match status" value="1"/>
</dbReference>
<dbReference type="Gene3D" id="1.10.1370.10">
    <property type="entry name" value="Neurolysin, domain 3"/>
    <property type="match status" value="1"/>
</dbReference>
<evidence type="ECO:0000256" key="3">
    <source>
        <dbReference type="ARBA" id="ARBA00022723"/>
    </source>
</evidence>
<comment type="caution">
    <text evidence="9">The sequence shown here is derived from an EMBL/GenBank/DDBJ whole genome shotgun (WGS) entry which is preliminary data.</text>
</comment>
<keyword evidence="3 7" id="KW-0479">Metal-binding</keyword>
<evidence type="ECO:0000313" key="10">
    <source>
        <dbReference type="Proteomes" id="UP001251528"/>
    </source>
</evidence>
<dbReference type="GO" id="GO:0004222">
    <property type="term" value="F:metalloendopeptidase activity"/>
    <property type="evidence" value="ECO:0007669"/>
    <property type="project" value="InterPro"/>
</dbReference>
<dbReference type="PANTHER" id="PTHR11804:SF84">
    <property type="entry name" value="SACCHAROLYSIN"/>
    <property type="match status" value="1"/>
</dbReference>
<keyword evidence="4 7" id="KW-0378">Hydrolase</keyword>
<evidence type="ECO:0000259" key="8">
    <source>
        <dbReference type="Pfam" id="PF01432"/>
    </source>
</evidence>
<gene>
    <name evidence="9" type="ORF">QQS21_002729</name>
</gene>
<dbReference type="Proteomes" id="UP001251528">
    <property type="component" value="Unassembled WGS sequence"/>
</dbReference>
<reference evidence="9" key="1">
    <citation type="submission" date="2023-06" db="EMBL/GenBank/DDBJ databases">
        <title>Conoideocrella luteorostrata (Hypocreales: Clavicipitaceae), a potential biocontrol fungus for elongate hemlock scale in United States Christmas tree production areas.</title>
        <authorList>
            <person name="Barrett H."/>
            <person name="Lovett B."/>
            <person name="Macias A.M."/>
            <person name="Stajich J.E."/>
            <person name="Kasson M.T."/>
        </authorList>
    </citation>
    <scope>NUCLEOTIDE SEQUENCE</scope>
    <source>
        <strain evidence="9">ARSEF 14590</strain>
    </source>
</reference>
<keyword evidence="10" id="KW-1185">Reference proteome</keyword>
<feature type="domain" description="Peptidase M3A/M3B catalytic" evidence="8">
    <location>
        <begin position="215"/>
        <end position="433"/>
    </location>
</feature>
<accession>A0AAJ0CXH0</accession>
<dbReference type="EMBL" id="JASWJB010000033">
    <property type="protein sequence ID" value="KAK2608740.1"/>
    <property type="molecule type" value="Genomic_DNA"/>
</dbReference>
<keyword evidence="6 7" id="KW-0482">Metalloprotease</keyword>
<dbReference type="AlphaFoldDB" id="A0AAJ0CXH0"/>
<evidence type="ECO:0000256" key="5">
    <source>
        <dbReference type="ARBA" id="ARBA00022833"/>
    </source>
</evidence>
<sequence>MLYKHPQPLPLIPAKEDILPTAQRHVVEKKRTIDAIINNVDISDARFETVLFPIANLDNKQSGEKAIISALRYASPDAETQHTAEEAEKLWLELDGYVFGRLDLFKLVKGVKEKNESLDPESAWLLNRTLLRYGQCGHGVLDEAGITNWHARNSEIEDLCAKFNGNVRGYVPTDLCFTDDELDGVPDGDLHGYPLDADGKRRVSLQWNNFETICRYAHSPKTRKSISLAWGQRLSKNVPLFRRAILLRDENARLLGYKSHADYGIPHRMTESAECVEKMITRLTYSLTAEAKANFTRILRKKQELVAREQPTDVVTEDVVLERFDISYYNKFINQQNGVDHEKIMEYFPLQHTFPLILGIYASYWQLRYERIEKTDLIGHVWHEDVSVWSVWDERPASKGEFIGYLYADMVERQNKYRGNQCVNIQPVKKKAQIRAQKRKVAL</sequence>
<dbReference type="InterPro" id="IPR024077">
    <property type="entry name" value="Neurolysin/TOP_dom2"/>
</dbReference>
<dbReference type="InterPro" id="IPR001567">
    <property type="entry name" value="Pept_M3A_M3B_dom"/>
</dbReference>
<evidence type="ECO:0000313" key="9">
    <source>
        <dbReference type="EMBL" id="KAK2608740.1"/>
    </source>
</evidence>
<evidence type="ECO:0000256" key="2">
    <source>
        <dbReference type="ARBA" id="ARBA00022670"/>
    </source>
</evidence>
<dbReference type="SUPFAM" id="SSF55486">
    <property type="entry name" value="Metalloproteases ('zincins'), catalytic domain"/>
    <property type="match status" value="1"/>
</dbReference>
<keyword evidence="5 7" id="KW-0862">Zinc</keyword>
<evidence type="ECO:0000256" key="7">
    <source>
        <dbReference type="RuleBase" id="RU003435"/>
    </source>
</evidence>
<evidence type="ECO:0000256" key="6">
    <source>
        <dbReference type="ARBA" id="ARBA00023049"/>
    </source>
</evidence>
<dbReference type="Gene3D" id="1.20.1050.40">
    <property type="entry name" value="Endopeptidase. Chain P, domain 1"/>
    <property type="match status" value="1"/>
</dbReference>
<comment type="similarity">
    <text evidence="1 7">Belongs to the peptidase M3 family.</text>
</comment>
<name>A0AAJ0CXH0_9HYPO</name>